<evidence type="ECO:0008006" key="5">
    <source>
        <dbReference type="Google" id="ProtNLM"/>
    </source>
</evidence>
<dbReference type="Proteomes" id="UP000510647">
    <property type="component" value="Chromosome 2"/>
</dbReference>
<proteinExistence type="predicted"/>
<evidence type="ECO:0000313" key="3">
    <source>
        <dbReference type="EMBL" id="QLQ79236.1"/>
    </source>
</evidence>
<dbReference type="OrthoDB" id="512915at2759"/>
<feature type="region of interest" description="Disordered" evidence="2">
    <location>
        <begin position="317"/>
        <end position="366"/>
    </location>
</feature>
<protein>
    <recommendedName>
        <fullName evidence="5">Ran-specific GTPase-activating protein 30</fullName>
    </recommendedName>
</protein>
<feature type="compositionally biased region" description="Acidic residues" evidence="2">
    <location>
        <begin position="318"/>
        <end position="362"/>
    </location>
</feature>
<accession>A0A7H9HPU9</accession>
<name>A0A7H9HPU9_9SACH</name>
<dbReference type="EMBL" id="CP059268">
    <property type="protein sequence ID" value="QLQ79236.1"/>
    <property type="molecule type" value="Genomic_DNA"/>
</dbReference>
<dbReference type="PANTHER" id="PTHR31010:SF2">
    <property type="entry name" value="RAN-SPECIFIC GTPASE-ACTIVATING PROTEIN 30"/>
    <property type="match status" value="1"/>
</dbReference>
<dbReference type="GO" id="GO:0005737">
    <property type="term" value="C:cytoplasm"/>
    <property type="evidence" value="ECO:0007669"/>
    <property type="project" value="TreeGrafter"/>
</dbReference>
<gene>
    <name evidence="3" type="ORF">HG537_0B05830</name>
</gene>
<keyword evidence="4" id="KW-1185">Reference proteome</keyword>
<feature type="coiled-coil region" evidence="1">
    <location>
        <begin position="44"/>
        <end position="106"/>
    </location>
</feature>
<sequence>MDDILAKAGSQAVTFAIKSGISIASTYALRTITKFVIQIPKSDARRIEQQKAKLENRIAIVTSAIDLIKLVAARGNTNLESTLRLTKDLKNELDSFDERMRELITKVEESRGAKSQKEAIDSVGLYINDLLQRIEEVTPFINLSLTTSGANLNSSLPQQVSPGLLLKASNYINLSNLKPTGQVGPTFEISLYSVFYHLDKESSSSNVRVDWKEDMKRAFVRVVRVESSEGLYNYRLVIEQSFDDGRYHNVEEEKLQKLTMNLRSIVKLFFSVSGNLLKLHEQDNPVLVLKVDRNIAGEHPETSTEDISWYAFGQYDKAEDEEDDEEEDDDEEEEEEEEEEQEEQEEQEEEDEENAEEESDEDRDIRRKQQKELTEKHGNESDTSSSIALLEYIIRLASLQASDNQSILEVSDERLSVYLNDENPNSIREKKANVEQVTQSLSKVTLD</sequence>
<dbReference type="PANTHER" id="PTHR31010">
    <property type="entry name" value="RAN-SPECIFIC GTPASE-ACTIVATING PROTEIN 30-RELATED"/>
    <property type="match status" value="1"/>
</dbReference>
<evidence type="ECO:0000256" key="1">
    <source>
        <dbReference type="SAM" id="Coils"/>
    </source>
</evidence>
<reference evidence="3 4" key="1">
    <citation type="submission" date="2020-06" db="EMBL/GenBank/DDBJ databases">
        <title>The yeast mating-type switching endonuclease HO is a domesticated member of an unorthodox homing genetic element family.</title>
        <authorList>
            <person name="Coughlan A.Y."/>
            <person name="Lombardi L."/>
            <person name="Braun-Galleani S."/>
            <person name="Martos A.R."/>
            <person name="Galeote V."/>
            <person name="Bigey F."/>
            <person name="Dequin S."/>
            <person name="Byrne K.P."/>
            <person name="Wolfe K.H."/>
        </authorList>
    </citation>
    <scope>NUCLEOTIDE SEQUENCE [LARGE SCALE GENOMIC DNA]</scope>
    <source>
        <strain evidence="3 4">CBS2947</strain>
    </source>
</reference>
<evidence type="ECO:0000313" key="4">
    <source>
        <dbReference type="Proteomes" id="UP000510647"/>
    </source>
</evidence>
<dbReference type="GO" id="GO:0030695">
    <property type="term" value="F:GTPase regulator activity"/>
    <property type="evidence" value="ECO:0007669"/>
    <property type="project" value="TreeGrafter"/>
</dbReference>
<dbReference type="Pfam" id="PF05508">
    <property type="entry name" value="Ran-binding"/>
    <property type="match status" value="1"/>
</dbReference>
<evidence type="ECO:0000256" key="2">
    <source>
        <dbReference type="SAM" id="MobiDB-lite"/>
    </source>
</evidence>
<organism evidence="3 4">
    <name type="scientific">Torulaspora globosa</name>
    <dbReference type="NCBI Taxonomy" id="48254"/>
    <lineage>
        <taxon>Eukaryota</taxon>
        <taxon>Fungi</taxon>
        <taxon>Dikarya</taxon>
        <taxon>Ascomycota</taxon>
        <taxon>Saccharomycotina</taxon>
        <taxon>Saccharomycetes</taxon>
        <taxon>Saccharomycetales</taxon>
        <taxon>Saccharomycetaceae</taxon>
        <taxon>Torulaspora</taxon>
    </lineage>
</organism>
<dbReference type="AlphaFoldDB" id="A0A7H9HPU9"/>
<keyword evidence="1" id="KW-0175">Coiled coil</keyword>
<dbReference type="InterPro" id="IPR008812">
    <property type="entry name" value="Ran_GTP-bd-rel"/>
</dbReference>
<dbReference type="GO" id="GO:0005634">
    <property type="term" value="C:nucleus"/>
    <property type="evidence" value="ECO:0007669"/>
    <property type="project" value="TreeGrafter"/>
</dbReference>